<dbReference type="Pfam" id="PF20639">
    <property type="entry name" value="Rrn6_K-rich"/>
    <property type="match status" value="1"/>
</dbReference>
<feature type="compositionally biased region" description="Basic residues" evidence="1">
    <location>
        <begin position="970"/>
        <end position="980"/>
    </location>
</feature>
<feature type="compositionally biased region" description="Basic residues" evidence="1">
    <location>
        <begin position="7"/>
        <end position="17"/>
    </location>
</feature>
<feature type="domain" description="RRN6 beta-propeller" evidence="2">
    <location>
        <begin position="123"/>
        <end position="497"/>
    </location>
</feature>
<dbReference type="InterPro" id="IPR048536">
    <property type="entry name" value="Rrn6_K-rich"/>
</dbReference>
<reference evidence="4" key="1">
    <citation type="journal article" date="2023" name="Mol. Phylogenet. Evol.">
        <title>Genome-scale phylogeny and comparative genomics of the fungal order Sordariales.</title>
        <authorList>
            <person name="Hensen N."/>
            <person name="Bonometti L."/>
            <person name="Westerberg I."/>
            <person name="Brannstrom I.O."/>
            <person name="Guillou S."/>
            <person name="Cros-Aarteil S."/>
            <person name="Calhoun S."/>
            <person name="Haridas S."/>
            <person name="Kuo A."/>
            <person name="Mondo S."/>
            <person name="Pangilinan J."/>
            <person name="Riley R."/>
            <person name="LaButti K."/>
            <person name="Andreopoulos B."/>
            <person name="Lipzen A."/>
            <person name="Chen C."/>
            <person name="Yan M."/>
            <person name="Daum C."/>
            <person name="Ng V."/>
            <person name="Clum A."/>
            <person name="Steindorff A."/>
            <person name="Ohm R.A."/>
            <person name="Martin F."/>
            <person name="Silar P."/>
            <person name="Natvig D.O."/>
            <person name="Lalanne C."/>
            <person name="Gautier V."/>
            <person name="Ament-Velasquez S.L."/>
            <person name="Kruys A."/>
            <person name="Hutchinson M.I."/>
            <person name="Powell A.J."/>
            <person name="Barry K."/>
            <person name="Miller A.N."/>
            <person name="Grigoriev I.V."/>
            <person name="Debuchy R."/>
            <person name="Gladieux P."/>
            <person name="Hiltunen Thoren M."/>
            <person name="Johannesson H."/>
        </authorList>
    </citation>
    <scope>NUCLEOTIDE SEQUENCE</scope>
    <source>
        <strain evidence="4">SMH4131-1</strain>
    </source>
</reference>
<evidence type="ECO:0000259" key="3">
    <source>
        <dbReference type="Pfam" id="PF20639"/>
    </source>
</evidence>
<dbReference type="InterPro" id="IPR019350">
    <property type="entry name" value="RNA_pol_I-sp_TIF_RRN6-like"/>
</dbReference>
<sequence>MVDLTARRHHGRLHGRRPHPDGIFGRLTYIPTKRSGDVGEVRKPSARGSTPNFQQVTPFTQWCLPGRTIGPQSGNAPPYQTFKSQKNWLLKNHPEAFLGDLDTESQLAEEISAGRTAGQPTAPDTAHLLAVGEITDVRDPSAPTGRLVLAFAAGESGHILRLKSLVQEEWAWDEEGVKVRLSTPNSRFEGDWCQDSLPILMIKFAHDPSPHNPIRWFLVQKATSTTVYEPELRRIPLKVSEHVKKPTQGSAQIFANPLFTICQDQMGGGSHSDVAFQEGVDGKPPQLAIIDQNGYWSVWDIVGRRATRPSVLKPVLRICGHVSLGAIPRLPRIPVTNQESHWIMWLSLKKDLSRSPSKQLSSTPRPPLSRSRTLLMCNSTGIYLLDTETGTQKPASDVILLKSGQQILDIAPSLLDPSQAFILTNTNVFWTVAKSDNKGNLSLKALTSLPHQKDDGGPSLRLEVSPGTLIDGAPACFVCIRSPQDPRLTIVWFISAAPRSPIRYHRELVHLRVPSNFIGMGMLPVPRLVEASQARQARKPSKARFFQLLTLGHNLDVNSSLCVWIDESDSPIRPPDTFVGREESGNDQKRLVRYFSKAFVVPDDFDDRAVFGEHGTRQEAAKAPSRTAADRNFNIITKAKHAPDSLSSAVELISGRLGQPYDHVNLNNIREGMEKEKREDGFMPRHSLLELMGSEKPVDELLHLASEWPTEQDELLEQTEGVLLCPEVGHRLLPANIDGSIEKLRELFSALPSNRMARGQGQALVQSIAARNFLSEIGLVAESQEPTVIPTVETPEPDTPNLESPEDPFFSSMAFGSSPPIVAPSQALPDYGTLRGLEDAEEDALNKRLCQYAAAAKPAPPSKAHESLVHSHWDLDGNPDQVGWKPGYKLTYEEEMALKRKHKVEAKRMRAEKRKSQIFQLGEFAKPEMQQSMATPTVIRTSQPRIKEYSSQAVPMIAMSQVVAGPHGGRSSKKVNKRKSVGLSGFR</sequence>
<name>A0AAE0IAP6_9PEZI</name>
<reference evidence="4" key="2">
    <citation type="submission" date="2023-06" db="EMBL/GenBank/DDBJ databases">
        <authorList>
            <consortium name="Lawrence Berkeley National Laboratory"/>
            <person name="Haridas S."/>
            <person name="Hensen N."/>
            <person name="Bonometti L."/>
            <person name="Westerberg I."/>
            <person name="Brannstrom I.O."/>
            <person name="Guillou S."/>
            <person name="Cros-Aarteil S."/>
            <person name="Calhoun S."/>
            <person name="Kuo A."/>
            <person name="Mondo S."/>
            <person name="Pangilinan J."/>
            <person name="Riley R."/>
            <person name="Labutti K."/>
            <person name="Andreopoulos B."/>
            <person name="Lipzen A."/>
            <person name="Chen C."/>
            <person name="Yanf M."/>
            <person name="Daum C."/>
            <person name="Ng V."/>
            <person name="Clum A."/>
            <person name="Steindorff A."/>
            <person name="Ohm R."/>
            <person name="Martin F."/>
            <person name="Silar P."/>
            <person name="Natvig D."/>
            <person name="Lalanne C."/>
            <person name="Gautier V."/>
            <person name="Ament-Velasquez S.L."/>
            <person name="Kruys A."/>
            <person name="Hutchinson M.I."/>
            <person name="Powell A.J."/>
            <person name="Barry K."/>
            <person name="Miller A.N."/>
            <person name="Grigoriev I.V."/>
            <person name="Debuchy R."/>
            <person name="Gladieux P."/>
            <person name="Thoren M.H."/>
            <person name="Johannesson H."/>
        </authorList>
    </citation>
    <scope>NUCLEOTIDE SEQUENCE</scope>
    <source>
        <strain evidence="4">SMH4131-1</strain>
    </source>
</reference>
<feature type="region of interest" description="Disordered" evidence="1">
    <location>
        <begin position="964"/>
        <end position="987"/>
    </location>
</feature>
<comment type="caution">
    <text evidence="4">The sequence shown here is derived from an EMBL/GenBank/DDBJ whole genome shotgun (WGS) entry which is preliminary data.</text>
</comment>
<proteinExistence type="predicted"/>
<dbReference type="GO" id="GO:0001163">
    <property type="term" value="F:RNA polymerase I transcription regulatory region sequence-specific DNA binding"/>
    <property type="evidence" value="ECO:0007669"/>
    <property type="project" value="TreeGrafter"/>
</dbReference>
<dbReference type="GO" id="GO:0001179">
    <property type="term" value="F:RNA polymerase I general transcription initiation factor binding"/>
    <property type="evidence" value="ECO:0007669"/>
    <property type="project" value="TreeGrafter"/>
</dbReference>
<dbReference type="Proteomes" id="UP001286456">
    <property type="component" value="Unassembled WGS sequence"/>
</dbReference>
<dbReference type="PANTHER" id="PTHR28221:SF2">
    <property type="entry name" value="RNA POLYMERASE I-SPECIFIC TRANSCRIPTION INITIATION FACTOR RRN6"/>
    <property type="match status" value="1"/>
</dbReference>
<keyword evidence="4" id="KW-0396">Initiation factor</keyword>
<evidence type="ECO:0000259" key="2">
    <source>
        <dbReference type="Pfam" id="PF10214"/>
    </source>
</evidence>
<feature type="domain" description="RRN6 K-rich C-terminal" evidence="3">
    <location>
        <begin position="869"/>
        <end position="979"/>
    </location>
</feature>
<dbReference type="GO" id="GO:0042790">
    <property type="term" value="P:nucleolar large rRNA transcription by RNA polymerase I"/>
    <property type="evidence" value="ECO:0007669"/>
    <property type="project" value="TreeGrafter"/>
</dbReference>
<gene>
    <name evidence="4" type="ORF">B0T19DRAFT_388157</name>
</gene>
<keyword evidence="4" id="KW-0648">Protein biosynthesis</keyword>
<keyword evidence="5" id="KW-1185">Reference proteome</keyword>
<evidence type="ECO:0000313" key="5">
    <source>
        <dbReference type="Proteomes" id="UP001286456"/>
    </source>
</evidence>
<dbReference type="GO" id="GO:0003743">
    <property type="term" value="F:translation initiation factor activity"/>
    <property type="evidence" value="ECO:0007669"/>
    <property type="project" value="UniProtKB-KW"/>
</dbReference>
<protein>
    <submittedName>
        <fullName evidence="4">RNA polymerase I-specific transcription initiation factor RRN6-like protein</fullName>
    </submittedName>
</protein>
<evidence type="ECO:0000313" key="4">
    <source>
        <dbReference type="EMBL" id="KAK3321449.1"/>
    </source>
</evidence>
<dbReference type="PANTHER" id="PTHR28221">
    <property type="entry name" value="RNA POLYMERASE I-SPECIFIC TRANSCRIPTION INITIATION FACTOR RRN6"/>
    <property type="match status" value="1"/>
</dbReference>
<dbReference type="EMBL" id="JAUEPO010000005">
    <property type="protein sequence ID" value="KAK3321449.1"/>
    <property type="molecule type" value="Genomic_DNA"/>
</dbReference>
<dbReference type="Pfam" id="PF10214">
    <property type="entry name" value="Rrn6_beta-prop"/>
    <property type="match status" value="1"/>
</dbReference>
<dbReference type="GO" id="GO:0070860">
    <property type="term" value="C:RNA polymerase I core factor complex"/>
    <property type="evidence" value="ECO:0007669"/>
    <property type="project" value="TreeGrafter"/>
</dbReference>
<accession>A0AAE0IAP6</accession>
<organism evidence="4 5">
    <name type="scientific">Cercophora scortea</name>
    <dbReference type="NCBI Taxonomy" id="314031"/>
    <lineage>
        <taxon>Eukaryota</taxon>
        <taxon>Fungi</taxon>
        <taxon>Dikarya</taxon>
        <taxon>Ascomycota</taxon>
        <taxon>Pezizomycotina</taxon>
        <taxon>Sordariomycetes</taxon>
        <taxon>Sordariomycetidae</taxon>
        <taxon>Sordariales</taxon>
        <taxon>Lasiosphaeriaceae</taxon>
        <taxon>Cercophora</taxon>
    </lineage>
</organism>
<evidence type="ECO:0000256" key="1">
    <source>
        <dbReference type="SAM" id="MobiDB-lite"/>
    </source>
</evidence>
<feature type="region of interest" description="Disordered" evidence="1">
    <location>
        <begin position="1"/>
        <end position="23"/>
    </location>
</feature>
<dbReference type="AlphaFoldDB" id="A0AAE0IAP6"/>
<dbReference type="InterPro" id="IPR048535">
    <property type="entry name" value="RRN6_beta-prop"/>
</dbReference>